<dbReference type="PANTHER" id="PTHR15598:SF5">
    <property type="entry name" value="ENHANCER OF MRNA-DECAPPING PROTEIN 4"/>
    <property type="match status" value="1"/>
</dbReference>
<proteinExistence type="inferred from homology"/>
<dbReference type="InterPro" id="IPR032401">
    <property type="entry name" value="EDC4_WD40"/>
</dbReference>
<evidence type="ECO:0000313" key="14">
    <source>
        <dbReference type="EnsemblPlants" id="KQK01533"/>
    </source>
</evidence>
<dbReference type="InterPro" id="IPR001680">
    <property type="entry name" value="WD40_rpt"/>
</dbReference>
<dbReference type="SMART" id="SM00320">
    <property type="entry name" value="WD40"/>
    <property type="match status" value="3"/>
</dbReference>
<feature type="compositionally biased region" description="Basic and acidic residues" evidence="10">
    <location>
        <begin position="663"/>
        <end position="677"/>
    </location>
</feature>
<feature type="domain" description="Enhancer of mRNA-decapping protein 4 C-terminal" evidence="12">
    <location>
        <begin position="1243"/>
        <end position="1352"/>
    </location>
</feature>
<dbReference type="eggNOG" id="KOG1916">
    <property type="taxonomic scope" value="Eukaryota"/>
</dbReference>
<keyword evidence="5 9" id="KW-0853">WD repeat</keyword>
<feature type="compositionally biased region" description="Low complexity" evidence="10">
    <location>
        <begin position="930"/>
        <end position="944"/>
    </location>
</feature>
<dbReference type="GO" id="GO:0000932">
    <property type="term" value="C:P-body"/>
    <property type="evidence" value="ECO:0000318"/>
    <property type="project" value="GO_Central"/>
</dbReference>
<feature type="compositionally biased region" description="Basic and acidic residues" evidence="10">
    <location>
        <begin position="857"/>
        <end position="871"/>
    </location>
</feature>
<evidence type="ECO:0000256" key="8">
    <source>
        <dbReference type="ARBA" id="ARBA00023054"/>
    </source>
</evidence>
<dbReference type="EMBL" id="CM000882">
    <property type="protein sequence ID" value="KQK01533.1"/>
    <property type="molecule type" value="Genomic_DNA"/>
</dbReference>
<feature type="compositionally biased region" description="Pro residues" evidence="10">
    <location>
        <begin position="43"/>
        <end position="58"/>
    </location>
</feature>
<evidence type="ECO:0000259" key="12">
    <source>
        <dbReference type="Pfam" id="PF21289"/>
    </source>
</evidence>
<dbReference type="STRING" id="15368.I1IED1"/>
<keyword evidence="7" id="KW-0677">Repeat</keyword>
<feature type="region of interest" description="Disordered" evidence="10">
    <location>
        <begin position="811"/>
        <end position="949"/>
    </location>
</feature>
<feature type="region of interest" description="Disordered" evidence="10">
    <location>
        <begin position="1"/>
        <end position="58"/>
    </location>
</feature>
<evidence type="ECO:0000256" key="1">
    <source>
        <dbReference type="ARBA" id="ARBA00004201"/>
    </source>
</evidence>
<evidence type="ECO:0000313" key="15">
    <source>
        <dbReference type="Proteomes" id="UP000008810"/>
    </source>
</evidence>
<evidence type="ECO:0000313" key="13">
    <source>
        <dbReference type="EMBL" id="KQK01533.1"/>
    </source>
</evidence>
<dbReference type="EnsemblPlants" id="KQK01533">
    <property type="protein sequence ID" value="KQK01533"/>
    <property type="gene ID" value="BRADI_3g56517v3"/>
</dbReference>
<dbReference type="SUPFAM" id="SSF50978">
    <property type="entry name" value="WD40 repeat-like"/>
    <property type="match status" value="1"/>
</dbReference>
<dbReference type="InterPro" id="IPR036322">
    <property type="entry name" value="WD40_repeat_dom_sf"/>
</dbReference>
<sequence length="1374" mass="148915">MASPAGNPNPNPNNPNPPFEVSMLFRPPHNPAPTASPIFPGAAGPPPPSGPYSYPPATPPFHRGPYLHYAQDPQPPMPRPAMSFPMANPNLNPSANPGVSPAPNPGARLMQLLGNSGGSGHLESAVSLPPPSSEFAATLPPPLPAMPSAPPARMLSSTSSKVPRGRLLGRGDKAVHNVDSRLPGEAQPPQLEVTPITKYTSDPGLVLGRQIAVNRTYIVYGLKLGNIRVLNINTALRSLLRGHTQRVTDMAFFAEDVHRLASASVDGRIYVWRIDEGPDEENKPQITGKIEIAIQIVGDADSYHPRICWHSHKQELLFVGIRNCVLRIDTTKVGRGRDFSAEEPIKCHLDQLIDGVRLVGKHDGDVTDLSISQWMTTRLASGSKDGTVKIWDDRKSVPLSILKPHDGQAVYSVAFLTAPERPHHINLITAGPLNQEIKIWASTNEEGWLLPSDSESWNCTQTLELVSSLEPRAEEAFFNQVAVLPQASIILLANAKKNAIYAVHVEYGPDPASTHLDYIADFTVAMPILSLTGTHESQPDGEQVVQVYCVQTMAIQQYGLELSLCSPPSDTTGLGRDPAISRVYEASLEGVGAESSMGTSIADSYTVGASSKQSTSDQSTDLDHKASAPPLTYTEGDGSAHIPSAPLASSMDLAGSGPPLGNSDKDQSDFDYSKNRNIEPVTLTRQDTPMPKPLALTRQDTPMPKPLALTRQDTPMPKPLALTRQDTPMPKDNLGKDELRDNHSDVKLPPNPRMMFKVGGNATHLITPSEIISGALSTADSNQVSKSDGAKIQDGSISSPRIAEVEAKHVNESKPDHDLEPEAVKEAQVCESSKKAQNSLEQTVEMISERSVTTDKYSVEESRSASDKLVPEHTGATGENVSNKTVEIPVKSDYPSASREQSSSYIKEKEKVLHPQASGQSSPSTSAFNSTESSHEPFSSSYPPIDSSPEVADMQAMMQQLVAMQKDMQKQLGTIVTAPIAKEGKRIETSLGRTMEKSVKASIDALWARFLEENTKREKAERERMQQMTTLITNSISKDIPAMLEKSIKKEASSLGPIIARTITPIIEKSLASIVADSVQKAVGDKVVNQLDKSVSAKLEATLARQIQLQFHTSVKQNLQDALRTSFESLLVPAFEQSCKTMFEQVDSAFQKGMSEHAVGIQQQVEAAHTPLVLTLKESIASASSITQSVTSELLDGHRKLLALVASGNFKAQNTNVLQPNNGPITGPPEVEAPLDPMKELGRLISERKFDEAFTVALQRSDVSIVSWLCSQVDLRALCTMVPVPLNQGVLLALLQQLAVDIGTETSRKIQWMTDVAMAINPTDLVIAQHVRPIFDQVYAKLAHHRSLPSTSPSDSSNLRLLMHVINSVLLSYK</sequence>
<evidence type="ECO:0000256" key="7">
    <source>
        <dbReference type="ARBA" id="ARBA00022737"/>
    </source>
</evidence>
<feature type="compositionally biased region" description="Basic and acidic residues" evidence="10">
    <location>
        <begin position="733"/>
        <end position="746"/>
    </location>
</feature>
<comment type="similarity">
    <text evidence="2">Belongs to the WD repeat EDC4 family.</text>
</comment>
<keyword evidence="15" id="KW-1185">Reference proteome</keyword>
<dbReference type="PROSITE" id="PS50082">
    <property type="entry name" value="WD_REPEATS_2"/>
    <property type="match status" value="2"/>
</dbReference>
<reference evidence="13" key="2">
    <citation type="submission" date="2017-06" db="EMBL/GenBank/DDBJ databases">
        <title>WGS assembly of Brachypodium distachyon.</title>
        <authorList>
            <consortium name="The International Brachypodium Initiative"/>
            <person name="Lucas S."/>
            <person name="Harmon-Smith M."/>
            <person name="Lail K."/>
            <person name="Tice H."/>
            <person name="Grimwood J."/>
            <person name="Bruce D."/>
            <person name="Barry K."/>
            <person name="Shu S."/>
            <person name="Lindquist E."/>
            <person name="Wang M."/>
            <person name="Pitluck S."/>
            <person name="Vogel J.P."/>
            <person name="Garvin D.F."/>
            <person name="Mockler T.C."/>
            <person name="Schmutz J."/>
            <person name="Rokhsar D."/>
            <person name="Bevan M.W."/>
        </authorList>
    </citation>
    <scope>NUCLEOTIDE SEQUENCE</scope>
    <source>
        <strain evidence="13">Bd21</strain>
    </source>
</reference>
<evidence type="ECO:0000256" key="2">
    <source>
        <dbReference type="ARBA" id="ARBA00009639"/>
    </source>
</evidence>
<dbReference type="InterPro" id="IPR049404">
    <property type="entry name" value="EDC4_C"/>
</dbReference>
<dbReference type="OrthoDB" id="21128at2759"/>
<feature type="compositionally biased region" description="Basic and acidic residues" evidence="10">
    <location>
        <begin position="811"/>
        <end position="825"/>
    </location>
</feature>
<feature type="compositionally biased region" description="Polar residues" evidence="10">
    <location>
        <begin position="917"/>
        <end position="929"/>
    </location>
</feature>
<feature type="compositionally biased region" description="Pro residues" evidence="10">
    <location>
        <begin position="139"/>
        <end position="150"/>
    </location>
</feature>
<accession>I1IED1</accession>
<dbReference type="Pfam" id="PF21289">
    <property type="entry name" value="EDC4_C"/>
    <property type="match status" value="1"/>
</dbReference>
<dbReference type="RefSeq" id="XP_010236011.1">
    <property type="nucleotide sequence ID" value="XM_010237709.3"/>
</dbReference>
<organism evidence="14">
    <name type="scientific">Brachypodium distachyon</name>
    <name type="common">Purple false brome</name>
    <name type="synonym">Trachynia distachya</name>
    <dbReference type="NCBI Taxonomy" id="15368"/>
    <lineage>
        <taxon>Eukaryota</taxon>
        <taxon>Viridiplantae</taxon>
        <taxon>Streptophyta</taxon>
        <taxon>Embryophyta</taxon>
        <taxon>Tracheophyta</taxon>
        <taxon>Spermatophyta</taxon>
        <taxon>Magnoliopsida</taxon>
        <taxon>Liliopsida</taxon>
        <taxon>Poales</taxon>
        <taxon>Poaceae</taxon>
        <taxon>BOP clade</taxon>
        <taxon>Pooideae</taxon>
        <taxon>Stipodae</taxon>
        <taxon>Brachypodieae</taxon>
        <taxon>Brachypodium</taxon>
    </lineage>
</organism>
<keyword evidence="3" id="KW-0963">Cytoplasm</keyword>
<feature type="region of interest" description="Disordered" evidence="10">
    <location>
        <begin position="116"/>
        <end position="167"/>
    </location>
</feature>
<keyword evidence="6" id="KW-0507">mRNA processing</keyword>
<gene>
    <name evidence="14" type="primary">LOC100830941</name>
    <name evidence="13" type="ORF">BRADI_3g56517v3</name>
</gene>
<dbReference type="InterPro" id="IPR015943">
    <property type="entry name" value="WD40/YVTN_repeat-like_dom_sf"/>
</dbReference>
<dbReference type="GeneID" id="100830941"/>
<evidence type="ECO:0008006" key="16">
    <source>
        <dbReference type="Google" id="ProtNLM"/>
    </source>
</evidence>
<feature type="compositionally biased region" description="Low complexity" evidence="10">
    <location>
        <begin position="610"/>
        <end position="619"/>
    </location>
</feature>
<dbReference type="HOGENOM" id="CLU_006243_0_0_1"/>
<dbReference type="GO" id="GO:0006397">
    <property type="term" value="P:mRNA processing"/>
    <property type="evidence" value="ECO:0007669"/>
    <property type="project" value="UniProtKB-KW"/>
</dbReference>
<dbReference type="Gene3D" id="1.10.220.100">
    <property type="entry name" value="conserved c-terminal region of ge- 1"/>
    <property type="match status" value="1"/>
</dbReference>
<protein>
    <recommendedName>
        <fullName evidence="16">Enhancer of mRNA-decapping protein 4 WD40 repeat region domain-containing protein</fullName>
    </recommendedName>
</protein>
<dbReference type="KEGG" id="bdi:100830941"/>
<feature type="repeat" description="WD" evidence="9">
    <location>
        <begin position="359"/>
        <end position="392"/>
    </location>
</feature>
<comment type="subcellular location">
    <subcellularLocation>
        <location evidence="1">Cytoplasm</location>
        <location evidence="1">P-body</location>
    </subcellularLocation>
</comment>
<reference evidence="14" key="3">
    <citation type="submission" date="2018-08" db="UniProtKB">
        <authorList>
            <consortium name="EnsemblPlants"/>
        </authorList>
    </citation>
    <scope>IDENTIFICATION</scope>
    <source>
        <strain evidence="14">cv. Bd21</strain>
    </source>
</reference>
<evidence type="ECO:0000259" key="11">
    <source>
        <dbReference type="Pfam" id="PF16529"/>
    </source>
</evidence>
<feature type="domain" description="Enhancer of mRNA-decapping protein 4 WD40 repeat region" evidence="11">
    <location>
        <begin position="193"/>
        <end position="505"/>
    </location>
</feature>
<dbReference type="PANTHER" id="PTHR15598">
    <property type="entry name" value="ENHANCER OF MRNA-DECAPPING PROTEIN 4"/>
    <property type="match status" value="1"/>
</dbReference>
<feature type="repeat" description="WD" evidence="9">
    <location>
        <begin position="240"/>
        <end position="282"/>
    </location>
</feature>
<dbReference type="GO" id="GO:0031087">
    <property type="term" value="P:deadenylation-independent decapping of nuclear-transcribed mRNA"/>
    <property type="evidence" value="ECO:0000318"/>
    <property type="project" value="GO_Central"/>
</dbReference>
<evidence type="ECO:0000256" key="9">
    <source>
        <dbReference type="PROSITE-ProRule" id="PRU00221"/>
    </source>
</evidence>
<dbReference type="InterPro" id="IPR045152">
    <property type="entry name" value="EDC4-like"/>
</dbReference>
<evidence type="ECO:0000256" key="4">
    <source>
        <dbReference type="ARBA" id="ARBA00022553"/>
    </source>
</evidence>
<reference evidence="13 14" key="1">
    <citation type="journal article" date="2010" name="Nature">
        <title>Genome sequencing and analysis of the model grass Brachypodium distachyon.</title>
        <authorList>
            <consortium name="International Brachypodium Initiative"/>
        </authorList>
    </citation>
    <scope>NUCLEOTIDE SEQUENCE [LARGE SCALE GENOMIC DNA]</scope>
    <source>
        <strain evidence="13 14">Bd21</strain>
    </source>
</reference>
<dbReference type="Gramene" id="KQK01533">
    <property type="protein sequence ID" value="KQK01533"/>
    <property type="gene ID" value="BRADI_3g56517v3"/>
</dbReference>
<feature type="region of interest" description="Disordered" evidence="10">
    <location>
        <begin position="781"/>
        <end position="800"/>
    </location>
</feature>
<dbReference type="Proteomes" id="UP000008810">
    <property type="component" value="Chromosome 3"/>
</dbReference>
<dbReference type="PROSITE" id="PS50294">
    <property type="entry name" value="WD_REPEATS_REGION"/>
    <property type="match status" value="2"/>
</dbReference>
<evidence type="ECO:0000256" key="3">
    <source>
        <dbReference type="ARBA" id="ARBA00022490"/>
    </source>
</evidence>
<feature type="region of interest" description="Disordered" evidence="10">
    <location>
        <begin position="609"/>
        <end position="753"/>
    </location>
</feature>
<dbReference type="FunFam" id="2.130.10.10:FF:000232">
    <property type="entry name" value="enhancer of mRNA-decapping protein 4"/>
    <property type="match status" value="1"/>
</dbReference>
<evidence type="ECO:0000256" key="5">
    <source>
        <dbReference type="ARBA" id="ARBA00022574"/>
    </source>
</evidence>
<dbReference type="FunCoup" id="I1IED1">
    <property type="interactions" value="1928"/>
</dbReference>
<evidence type="ECO:0000256" key="10">
    <source>
        <dbReference type="SAM" id="MobiDB-lite"/>
    </source>
</evidence>
<feature type="compositionally biased region" description="Pro residues" evidence="10">
    <location>
        <begin position="7"/>
        <end position="18"/>
    </location>
</feature>
<dbReference type="InterPro" id="IPR044938">
    <property type="entry name" value="EDC4_C_sf"/>
</dbReference>
<dbReference type="ExpressionAtlas" id="I1IED1">
    <property type="expression patterns" value="differential"/>
</dbReference>
<name>I1IED1_BRADI</name>
<keyword evidence="4" id="KW-0597">Phosphoprotein</keyword>
<dbReference type="OMA" id="TREHMGT"/>
<dbReference type="Gene3D" id="2.130.10.10">
    <property type="entry name" value="YVTN repeat-like/Quinoprotein amine dehydrogenase"/>
    <property type="match status" value="1"/>
</dbReference>
<evidence type="ECO:0000256" key="6">
    <source>
        <dbReference type="ARBA" id="ARBA00022664"/>
    </source>
</evidence>
<dbReference type="Pfam" id="PF16529">
    <property type="entry name" value="Ge1_WD40"/>
    <property type="match status" value="1"/>
</dbReference>
<keyword evidence="8" id="KW-0175">Coiled coil</keyword>
<dbReference type="FunFam" id="1.10.220.100:FF:000001">
    <property type="entry name" value="Enhancer of mRNA-decapping protein 4"/>
    <property type="match status" value="1"/>
</dbReference>